<dbReference type="CDD" id="cd06171">
    <property type="entry name" value="Sigma70_r4"/>
    <property type="match status" value="1"/>
</dbReference>
<dbReference type="EMBL" id="BART01002247">
    <property type="protein sequence ID" value="GAG58677.1"/>
    <property type="molecule type" value="Genomic_DNA"/>
</dbReference>
<evidence type="ECO:0000259" key="6">
    <source>
        <dbReference type="Pfam" id="PF08281"/>
    </source>
</evidence>
<evidence type="ECO:0000256" key="3">
    <source>
        <dbReference type="ARBA" id="ARBA00023082"/>
    </source>
</evidence>
<dbReference type="InterPro" id="IPR039425">
    <property type="entry name" value="RNA_pol_sigma-70-like"/>
</dbReference>
<keyword evidence="4" id="KW-0804">Transcription</keyword>
<dbReference type="PANTHER" id="PTHR43133">
    <property type="entry name" value="RNA POLYMERASE ECF-TYPE SIGMA FACTO"/>
    <property type="match status" value="1"/>
</dbReference>
<dbReference type="NCBIfam" id="TIGR02937">
    <property type="entry name" value="sigma70-ECF"/>
    <property type="match status" value="1"/>
</dbReference>
<dbReference type="PANTHER" id="PTHR43133:SF51">
    <property type="entry name" value="RNA POLYMERASE SIGMA FACTOR"/>
    <property type="match status" value="1"/>
</dbReference>
<sequence length="197" mass="23289">MEKYNKGSKYREIDERVLVARSKKGDKAAFEGLVKQFSKYVYTTAFFILRDTHEAEDVSQEVFVKVYLSIKGFRGLSSFKTWIRKLTVNTCIDKLRLYSKIKDKKVSLDKITEEHEVVFTKFSQSLEKSFFNKETVKKVLKIIVNLDESYRIPIILRDLQDYSYREISELTGKPIGTVKTNIHRARKMVKEKMKMYR</sequence>
<reference evidence="7" key="1">
    <citation type="journal article" date="2014" name="Front. Microbiol.">
        <title>High frequency of phylogenetically diverse reductive dehalogenase-homologous genes in deep subseafloor sedimentary metagenomes.</title>
        <authorList>
            <person name="Kawai M."/>
            <person name="Futagami T."/>
            <person name="Toyoda A."/>
            <person name="Takaki Y."/>
            <person name="Nishi S."/>
            <person name="Hori S."/>
            <person name="Arai W."/>
            <person name="Tsubouchi T."/>
            <person name="Morono Y."/>
            <person name="Uchiyama I."/>
            <person name="Ito T."/>
            <person name="Fujiyama A."/>
            <person name="Inagaki F."/>
            <person name="Takami H."/>
        </authorList>
    </citation>
    <scope>NUCLEOTIDE SEQUENCE</scope>
    <source>
        <strain evidence="7">Expedition CK06-06</strain>
    </source>
</reference>
<feature type="domain" description="RNA polymerase sigma factor 70 region 4 type 2" evidence="6">
    <location>
        <begin position="139"/>
        <end position="188"/>
    </location>
</feature>
<evidence type="ECO:0008006" key="8">
    <source>
        <dbReference type="Google" id="ProtNLM"/>
    </source>
</evidence>
<dbReference type="AlphaFoldDB" id="X0ZKQ6"/>
<evidence type="ECO:0000256" key="1">
    <source>
        <dbReference type="ARBA" id="ARBA00010641"/>
    </source>
</evidence>
<evidence type="ECO:0000256" key="4">
    <source>
        <dbReference type="ARBA" id="ARBA00023163"/>
    </source>
</evidence>
<comment type="similarity">
    <text evidence="1">Belongs to the sigma-70 factor family. ECF subfamily.</text>
</comment>
<dbReference type="SUPFAM" id="SSF88659">
    <property type="entry name" value="Sigma3 and sigma4 domains of RNA polymerase sigma factors"/>
    <property type="match status" value="1"/>
</dbReference>
<dbReference type="Pfam" id="PF04542">
    <property type="entry name" value="Sigma70_r2"/>
    <property type="match status" value="1"/>
</dbReference>
<dbReference type="Gene3D" id="1.10.10.10">
    <property type="entry name" value="Winged helix-like DNA-binding domain superfamily/Winged helix DNA-binding domain"/>
    <property type="match status" value="1"/>
</dbReference>
<organism evidence="7">
    <name type="scientific">marine sediment metagenome</name>
    <dbReference type="NCBI Taxonomy" id="412755"/>
    <lineage>
        <taxon>unclassified sequences</taxon>
        <taxon>metagenomes</taxon>
        <taxon>ecological metagenomes</taxon>
    </lineage>
</organism>
<dbReference type="InterPro" id="IPR036388">
    <property type="entry name" value="WH-like_DNA-bd_sf"/>
</dbReference>
<evidence type="ECO:0000259" key="5">
    <source>
        <dbReference type="Pfam" id="PF04542"/>
    </source>
</evidence>
<dbReference type="GO" id="GO:0006352">
    <property type="term" value="P:DNA-templated transcription initiation"/>
    <property type="evidence" value="ECO:0007669"/>
    <property type="project" value="InterPro"/>
</dbReference>
<dbReference type="GO" id="GO:0016987">
    <property type="term" value="F:sigma factor activity"/>
    <property type="evidence" value="ECO:0007669"/>
    <property type="project" value="UniProtKB-KW"/>
</dbReference>
<name>X0ZKQ6_9ZZZZ</name>
<keyword evidence="2" id="KW-0805">Transcription regulation</keyword>
<dbReference type="SUPFAM" id="SSF88946">
    <property type="entry name" value="Sigma2 domain of RNA polymerase sigma factors"/>
    <property type="match status" value="1"/>
</dbReference>
<accession>X0ZKQ6</accession>
<evidence type="ECO:0000256" key="2">
    <source>
        <dbReference type="ARBA" id="ARBA00023015"/>
    </source>
</evidence>
<proteinExistence type="inferred from homology"/>
<dbReference type="InterPro" id="IPR014284">
    <property type="entry name" value="RNA_pol_sigma-70_dom"/>
</dbReference>
<feature type="domain" description="RNA polymerase sigma-70 region 2" evidence="5">
    <location>
        <begin position="33"/>
        <end position="96"/>
    </location>
</feature>
<dbReference type="Pfam" id="PF08281">
    <property type="entry name" value="Sigma70_r4_2"/>
    <property type="match status" value="1"/>
</dbReference>
<comment type="caution">
    <text evidence="7">The sequence shown here is derived from an EMBL/GenBank/DDBJ whole genome shotgun (WGS) entry which is preliminary data.</text>
</comment>
<keyword evidence="3" id="KW-0731">Sigma factor</keyword>
<dbReference type="InterPro" id="IPR013249">
    <property type="entry name" value="RNA_pol_sigma70_r4_t2"/>
</dbReference>
<protein>
    <recommendedName>
        <fullName evidence="8">HTH luxR-type domain-containing protein</fullName>
    </recommendedName>
</protein>
<dbReference type="Gene3D" id="1.10.1740.10">
    <property type="match status" value="1"/>
</dbReference>
<dbReference type="InterPro" id="IPR007627">
    <property type="entry name" value="RNA_pol_sigma70_r2"/>
</dbReference>
<dbReference type="InterPro" id="IPR013325">
    <property type="entry name" value="RNA_pol_sigma_r2"/>
</dbReference>
<dbReference type="InterPro" id="IPR013324">
    <property type="entry name" value="RNA_pol_sigma_r3/r4-like"/>
</dbReference>
<dbReference type="GO" id="GO:0003677">
    <property type="term" value="F:DNA binding"/>
    <property type="evidence" value="ECO:0007669"/>
    <property type="project" value="InterPro"/>
</dbReference>
<evidence type="ECO:0000313" key="7">
    <source>
        <dbReference type="EMBL" id="GAG58677.1"/>
    </source>
</evidence>
<gene>
    <name evidence="7" type="ORF">S01H4_07023</name>
</gene>